<evidence type="ECO:0000313" key="3">
    <source>
        <dbReference type="Proteomes" id="UP000242188"/>
    </source>
</evidence>
<keyword evidence="3" id="KW-1185">Reference proteome</keyword>
<dbReference type="Pfam" id="PF00622">
    <property type="entry name" value="SPRY"/>
    <property type="match status" value="1"/>
</dbReference>
<dbReference type="InterPro" id="IPR001870">
    <property type="entry name" value="B30.2/SPRY"/>
</dbReference>
<dbReference type="OrthoDB" id="258495at2759"/>
<comment type="caution">
    <text evidence="2">The sequence shown here is derived from an EMBL/GenBank/DDBJ whole genome shotgun (WGS) entry which is preliminary data.</text>
</comment>
<sequence length="835" mass="94893">MADLFRYAGDIVFDGHPPFPGQIMDVQLKQFSETSNFLQCTKALSPRYPYFFGQIRALSTKSKITIGIAGPNLGDDAHPGKWNRTVGYHSDTGNCYTCHSDIANSNGERFRIGDTFGVMITYFGQTMSTVMFVKNGKPVATRYHFETNHEDFLPTITLENGPIDMGIMWPEAAIGVPRFDDRNMLQWMHAKHIQYDIAKQIFTYNEPPGHPVEFATIQSPQPLETGFQHFEIIVQDMDTSGVCPAIGVATCSPMSPTPTCELLRDFFRWEADGKVLKVKSGSVVGIGVYYNPEEQKKPDFDCRSQQLVMVFLTFDKEVALAKHMIQPEGGFFPLVVLRSDCSKVKIDTQSHRTIPITEYQQYDDLYWETFEEAQDIIMEDTLRRVLRPFMFRKSDAIDIDIPEYNMHEVQPPDMSKLHCTIRLEAEHLGIHVVQFLVPMTTEMNHYYMEIKTLNEDSVVTIGLGDDQFPLKKHPGKVNNSTGWSSRGGLMYYNGSCLGHTLGERYEEGDTVELELRNIGHKWPVVLFSKNTKAVGTRHYTVLDPSQMLPTLSLCGNGYAVEVRVFWPLKIFKTGDTAVNRIKNWIMPSGSEVDEDNNIAMVSDHIEPIMLQSPYPFMPDKDFDFFEIELIDDFDAEHIPAGIAVSTPCFQELQLELSSIYRQDTVRFLAQQEALDAVTKGQKIGWGMIIPESEKDKEDKLVILYLCIDKSIAITRVMYLPQGGFYPFIILPPSVNRVKMTNTVHIAEHPITPQIQEELISQAKEVIAKEKEQLAQGKDPLDMEIEKTKLFKVWDDTKTETPSKIEPSRLAMVAMTATVIERKRAEIRNSKSCVIL</sequence>
<proteinExistence type="predicted"/>
<dbReference type="InterPro" id="IPR043136">
    <property type="entry name" value="B30.2/SPRY_sf"/>
</dbReference>
<dbReference type="Proteomes" id="UP000242188">
    <property type="component" value="Unassembled WGS sequence"/>
</dbReference>
<organism evidence="2 3">
    <name type="scientific">Mizuhopecten yessoensis</name>
    <name type="common">Japanese scallop</name>
    <name type="synonym">Patinopecten yessoensis</name>
    <dbReference type="NCBI Taxonomy" id="6573"/>
    <lineage>
        <taxon>Eukaryota</taxon>
        <taxon>Metazoa</taxon>
        <taxon>Spiralia</taxon>
        <taxon>Lophotrochozoa</taxon>
        <taxon>Mollusca</taxon>
        <taxon>Bivalvia</taxon>
        <taxon>Autobranchia</taxon>
        <taxon>Pteriomorphia</taxon>
        <taxon>Pectinida</taxon>
        <taxon>Pectinoidea</taxon>
        <taxon>Pectinidae</taxon>
        <taxon>Mizuhopecten</taxon>
    </lineage>
</organism>
<evidence type="ECO:0000313" key="2">
    <source>
        <dbReference type="EMBL" id="OWF45917.1"/>
    </source>
</evidence>
<feature type="domain" description="B30.2/SPRY" evidence="1">
    <location>
        <begin position="1"/>
        <end position="174"/>
    </location>
</feature>
<reference evidence="2 3" key="1">
    <citation type="journal article" date="2017" name="Nat. Ecol. Evol.">
        <title>Scallop genome provides insights into evolution of bilaterian karyotype and development.</title>
        <authorList>
            <person name="Wang S."/>
            <person name="Zhang J."/>
            <person name="Jiao W."/>
            <person name="Li J."/>
            <person name="Xun X."/>
            <person name="Sun Y."/>
            <person name="Guo X."/>
            <person name="Huan P."/>
            <person name="Dong B."/>
            <person name="Zhang L."/>
            <person name="Hu X."/>
            <person name="Sun X."/>
            <person name="Wang J."/>
            <person name="Zhao C."/>
            <person name="Wang Y."/>
            <person name="Wang D."/>
            <person name="Huang X."/>
            <person name="Wang R."/>
            <person name="Lv J."/>
            <person name="Li Y."/>
            <person name="Zhang Z."/>
            <person name="Liu B."/>
            <person name="Lu W."/>
            <person name="Hui Y."/>
            <person name="Liang J."/>
            <person name="Zhou Z."/>
            <person name="Hou R."/>
            <person name="Li X."/>
            <person name="Liu Y."/>
            <person name="Li H."/>
            <person name="Ning X."/>
            <person name="Lin Y."/>
            <person name="Zhao L."/>
            <person name="Xing Q."/>
            <person name="Dou J."/>
            <person name="Li Y."/>
            <person name="Mao J."/>
            <person name="Guo H."/>
            <person name="Dou H."/>
            <person name="Li T."/>
            <person name="Mu C."/>
            <person name="Jiang W."/>
            <person name="Fu Q."/>
            <person name="Fu X."/>
            <person name="Miao Y."/>
            <person name="Liu J."/>
            <person name="Yu Q."/>
            <person name="Li R."/>
            <person name="Liao H."/>
            <person name="Li X."/>
            <person name="Kong Y."/>
            <person name="Jiang Z."/>
            <person name="Chourrout D."/>
            <person name="Li R."/>
            <person name="Bao Z."/>
        </authorList>
    </citation>
    <scope>NUCLEOTIDE SEQUENCE [LARGE SCALE GENOMIC DNA]</scope>
    <source>
        <strain evidence="2 3">PY_sf001</strain>
    </source>
</reference>
<dbReference type="AlphaFoldDB" id="A0A210QB06"/>
<dbReference type="STRING" id="6573.A0A210QB06"/>
<dbReference type="Gene3D" id="2.60.120.920">
    <property type="match status" value="2"/>
</dbReference>
<gene>
    <name evidence="2" type="ORF">KP79_PYT07313</name>
</gene>
<protein>
    <recommendedName>
        <fullName evidence="1">B30.2/SPRY domain-containing protein</fullName>
    </recommendedName>
</protein>
<evidence type="ECO:0000259" key="1">
    <source>
        <dbReference type="PROSITE" id="PS50188"/>
    </source>
</evidence>
<name>A0A210QB06_MIZYE</name>
<dbReference type="PROSITE" id="PS50188">
    <property type="entry name" value="B302_SPRY"/>
    <property type="match status" value="1"/>
</dbReference>
<dbReference type="InterPro" id="IPR003877">
    <property type="entry name" value="SPRY_dom"/>
</dbReference>
<dbReference type="EMBL" id="NEDP02004373">
    <property type="protein sequence ID" value="OWF45917.1"/>
    <property type="molecule type" value="Genomic_DNA"/>
</dbReference>
<accession>A0A210QB06</accession>